<reference evidence="1" key="1">
    <citation type="submission" date="2018-11" db="EMBL/GenBank/DDBJ databases">
        <authorList>
            <consortium name="Pathogen Informatics"/>
        </authorList>
    </citation>
    <scope>NUCLEOTIDE SEQUENCE</scope>
</reference>
<organism evidence="1 2">
    <name type="scientific">Protopolystoma xenopodis</name>
    <dbReference type="NCBI Taxonomy" id="117903"/>
    <lineage>
        <taxon>Eukaryota</taxon>
        <taxon>Metazoa</taxon>
        <taxon>Spiralia</taxon>
        <taxon>Lophotrochozoa</taxon>
        <taxon>Platyhelminthes</taxon>
        <taxon>Monogenea</taxon>
        <taxon>Polyopisthocotylea</taxon>
        <taxon>Polystomatidea</taxon>
        <taxon>Polystomatidae</taxon>
        <taxon>Protopolystoma</taxon>
    </lineage>
</organism>
<comment type="caution">
    <text evidence="1">The sequence shown here is derived from an EMBL/GenBank/DDBJ whole genome shotgun (WGS) entry which is preliminary data.</text>
</comment>
<dbReference type="Proteomes" id="UP000784294">
    <property type="component" value="Unassembled WGS sequence"/>
</dbReference>
<dbReference type="EMBL" id="CAAALY010006172">
    <property type="protein sequence ID" value="VEL09369.1"/>
    <property type="molecule type" value="Genomic_DNA"/>
</dbReference>
<sequence length="415" mass="45373">MVDLLKASNVELSWENILIRIGYPGSRAKSTTKPPLRFFGCPPLSRLHQKLPVQRRDLTDAATVCCFVCSSCSSYSNSSPSITFSSFASSSCLSSLPVSSTPSTLPEVGRSTRLVDSIEPISNEIGASFKWPLTNSDSGPSYDISISTRDDQTNDIQPEEVELSCSRWKTWEGSCRGGYFSKCLHRHSHCHHRYYYHHHYHLLLRSNCFLHQPRIPGLDSPFVQPLPCHHDHQIRSKDYTSQSQAAEATFVRSRKALCYTCQSNSNSQLLLPALFNCCHAGFKSSHCCSPSWLSSHSPSPSPSSSSSRSTSPPPSYVFAAPVPLSLDTSNDEGNGATAWPPCKRLAALLPSIQPYPDLPPSGMSNGAFSTLFQASVDQQGASGSGRKFGCDNDLVRSAEYTALVADLGLVLDLNQ</sequence>
<accession>A0A3S5CCC7</accession>
<dbReference type="AlphaFoldDB" id="A0A3S5CCC7"/>
<protein>
    <submittedName>
        <fullName evidence="1">Uncharacterized protein</fullName>
    </submittedName>
</protein>
<evidence type="ECO:0000313" key="1">
    <source>
        <dbReference type="EMBL" id="VEL09369.1"/>
    </source>
</evidence>
<keyword evidence="2" id="KW-1185">Reference proteome</keyword>
<proteinExistence type="predicted"/>
<name>A0A3S5CCC7_9PLAT</name>
<evidence type="ECO:0000313" key="2">
    <source>
        <dbReference type="Proteomes" id="UP000784294"/>
    </source>
</evidence>
<gene>
    <name evidence="1" type="ORF">PXEA_LOCUS2809</name>
</gene>